<accession>A0A2T1BXB9</accession>
<sequence>MTQLMENSVFARDVTSLLSHYGFESNGQSMGELVKLWEQHYPHQWVRLAAIEALYQGRYKAVSVGQILATWQRRGHTIYHFNHEFERLISRKVPQKLQPLCFESSEDRLSPLPVLSNSTSSTWLGMSTGGDYSSTTLPPEAEADSCQYLSDYIDEVTPPLLDSQPNLQTLSPSFPTEAESIEDLNRRSIDRFIPTPDRSDVYLKLMALSQESNL</sequence>
<dbReference type="EMBL" id="PVWJ01000183">
    <property type="protein sequence ID" value="PSB00598.1"/>
    <property type="molecule type" value="Genomic_DNA"/>
</dbReference>
<dbReference type="Proteomes" id="UP000238762">
    <property type="component" value="Unassembled WGS sequence"/>
</dbReference>
<organism evidence="1 2">
    <name type="scientific">Merismopedia glauca CCAP 1448/3</name>
    <dbReference type="NCBI Taxonomy" id="1296344"/>
    <lineage>
        <taxon>Bacteria</taxon>
        <taxon>Bacillati</taxon>
        <taxon>Cyanobacteriota</taxon>
        <taxon>Cyanophyceae</taxon>
        <taxon>Synechococcales</taxon>
        <taxon>Merismopediaceae</taxon>
        <taxon>Merismopedia</taxon>
    </lineage>
</organism>
<name>A0A2T1BXB9_9CYAN</name>
<dbReference type="RefSeq" id="WP_146131716.1">
    <property type="nucleotide sequence ID" value="NZ_CAWNTC010000228.1"/>
</dbReference>
<proteinExistence type="predicted"/>
<keyword evidence="2" id="KW-1185">Reference proteome</keyword>
<protein>
    <recommendedName>
        <fullName evidence="3">DnaD domain-containing protein</fullName>
    </recommendedName>
</protein>
<comment type="caution">
    <text evidence="1">The sequence shown here is derived from an EMBL/GenBank/DDBJ whole genome shotgun (WGS) entry which is preliminary data.</text>
</comment>
<evidence type="ECO:0000313" key="1">
    <source>
        <dbReference type="EMBL" id="PSB00598.1"/>
    </source>
</evidence>
<evidence type="ECO:0000313" key="2">
    <source>
        <dbReference type="Proteomes" id="UP000238762"/>
    </source>
</evidence>
<reference evidence="1 2" key="1">
    <citation type="submission" date="2018-02" db="EMBL/GenBank/DDBJ databases">
        <authorList>
            <person name="Cohen D.B."/>
            <person name="Kent A.D."/>
        </authorList>
    </citation>
    <scope>NUCLEOTIDE SEQUENCE [LARGE SCALE GENOMIC DNA]</scope>
    <source>
        <strain evidence="1 2">CCAP 1448/3</strain>
    </source>
</reference>
<reference evidence="1 2" key="2">
    <citation type="submission" date="2018-03" db="EMBL/GenBank/DDBJ databases">
        <title>The ancient ancestry and fast evolution of plastids.</title>
        <authorList>
            <person name="Moore K.R."/>
            <person name="Magnabosco C."/>
            <person name="Momper L."/>
            <person name="Gold D.A."/>
            <person name="Bosak T."/>
            <person name="Fournier G.P."/>
        </authorList>
    </citation>
    <scope>NUCLEOTIDE SEQUENCE [LARGE SCALE GENOMIC DNA]</scope>
    <source>
        <strain evidence="1 2">CCAP 1448/3</strain>
    </source>
</reference>
<gene>
    <name evidence="1" type="ORF">C7B64_22655</name>
</gene>
<evidence type="ECO:0008006" key="3">
    <source>
        <dbReference type="Google" id="ProtNLM"/>
    </source>
</evidence>
<dbReference type="AlphaFoldDB" id="A0A2T1BXB9"/>
<dbReference type="OrthoDB" id="494931at2"/>